<reference evidence="10 11" key="1">
    <citation type="submission" date="2019-06" db="EMBL/GenBank/DDBJ databases">
        <title>Martelella lutilitoris sp. nov., isolated from a tidal mudflat.</title>
        <authorList>
            <person name="Kim Y.-J."/>
        </authorList>
    </citation>
    <scope>NUCLEOTIDE SEQUENCE [LARGE SCALE GENOMIC DNA]</scope>
    <source>
        <strain evidence="10 11">GH2-6</strain>
    </source>
</reference>
<dbReference type="RefSeq" id="WP_138747931.1">
    <property type="nucleotide sequence ID" value="NZ_VCLB01000004.1"/>
</dbReference>
<dbReference type="InterPro" id="IPR002505">
    <property type="entry name" value="PTA_PTB"/>
</dbReference>
<dbReference type="InterPro" id="IPR042113">
    <property type="entry name" value="P_AcTrfase_dom1"/>
</dbReference>
<dbReference type="InterPro" id="IPR012147">
    <property type="entry name" value="P_Ac_Bu_trans"/>
</dbReference>
<dbReference type="NCBIfam" id="NF007233">
    <property type="entry name" value="PRK09653.1"/>
    <property type="match status" value="1"/>
</dbReference>
<keyword evidence="6 10" id="KW-0808">Transferase</keyword>
<dbReference type="InterPro" id="IPR042112">
    <property type="entry name" value="P_AcTrfase_dom2"/>
</dbReference>
<evidence type="ECO:0000256" key="8">
    <source>
        <dbReference type="ARBA" id="ARBA00031108"/>
    </source>
</evidence>
<comment type="catalytic activity">
    <reaction evidence="1">
        <text>acetyl-CoA + phosphate = acetyl phosphate + CoA</text>
        <dbReference type="Rhea" id="RHEA:19521"/>
        <dbReference type="ChEBI" id="CHEBI:22191"/>
        <dbReference type="ChEBI" id="CHEBI:43474"/>
        <dbReference type="ChEBI" id="CHEBI:57287"/>
        <dbReference type="ChEBI" id="CHEBI:57288"/>
        <dbReference type="EC" id="2.3.1.8"/>
    </reaction>
</comment>
<evidence type="ECO:0000256" key="6">
    <source>
        <dbReference type="ARBA" id="ARBA00022679"/>
    </source>
</evidence>
<dbReference type="OrthoDB" id="9808984at2"/>
<dbReference type="NCBIfam" id="TIGR00651">
    <property type="entry name" value="pta"/>
    <property type="match status" value="1"/>
</dbReference>
<accession>A0A5C4JRY3</accession>
<dbReference type="Gene3D" id="3.40.50.10750">
    <property type="entry name" value="Isocitrate/Isopropylmalate dehydrogenase-like"/>
    <property type="match status" value="1"/>
</dbReference>
<dbReference type="Proteomes" id="UP000307874">
    <property type="component" value="Unassembled WGS sequence"/>
</dbReference>
<evidence type="ECO:0000256" key="4">
    <source>
        <dbReference type="ARBA" id="ARBA00012707"/>
    </source>
</evidence>
<protein>
    <recommendedName>
        <fullName evidence="5">Phosphate acetyltransferase</fullName>
        <ecNumber evidence="4">2.3.1.8</ecNumber>
    </recommendedName>
    <alternativeName>
        <fullName evidence="8">Phosphotransacetylase</fullName>
    </alternativeName>
</protein>
<sequence>MKPLEKIMAAAKRLNKKIVLPEADDPRILEAACKAAGMGLARIVLVGNREKIAARCKQLGLSLPEAIETEDPQISPLLSELIALYFKLRKHKGITEEDAARIAREPHVFAALMVKAGHADGTVGGAHHSTADMVRTAIQVIGPAPGTRLVSSFFLMLMEADHHPKKGAFIFCDPALVVDPNPGELSKIAIAAAHSYDVLTGETPRIAMLSFATRGSASHPSVDKVEAAVKLLKLNRPDLLVDGPIQFDAAFVPEIARAKGAGEPLGGEANIFIFPNLEAGNIGYKIAERIGCATAVGPVLQGLAKPANDLSRGCSAADVLDMIAVTACQVDAHL</sequence>
<gene>
    <name evidence="10" type="primary">pta</name>
    <name evidence="10" type="ORF">FF124_07775</name>
</gene>
<dbReference type="PIRSF" id="PIRSF000428">
    <property type="entry name" value="P_Ac_trans"/>
    <property type="match status" value="1"/>
</dbReference>
<evidence type="ECO:0000256" key="1">
    <source>
        <dbReference type="ARBA" id="ARBA00000705"/>
    </source>
</evidence>
<dbReference type="Pfam" id="PF01515">
    <property type="entry name" value="PTA_PTB"/>
    <property type="match status" value="1"/>
</dbReference>
<comment type="caution">
    <text evidence="10">The sequence shown here is derived from an EMBL/GenBank/DDBJ whole genome shotgun (WGS) entry which is preliminary data.</text>
</comment>
<comment type="similarity">
    <text evidence="3">Belongs to the phosphate acetyltransferase and butyryltransferase family.</text>
</comment>
<proteinExistence type="inferred from homology"/>
<dbReference type="PANTHER" id="PTHR43356:SF3">
    <property type="entry name" value="PHOSPHATE ACETYLTRANSFERASE"/>
    <property type="match status" value="1"/>
</dbReference>
<evidence type="ECO:0000259" key="9">
    <source>
        <dbReference type="Pfam" id="PF01515"/>
    </source>
</evidence>
<evidence type="ECO:0000256" key="7">
    <source>
        <dbReference type="ARBA" id="ARBA00023315"/>
    </source>
</evidence>
<feature type="domain" description="Phosphate acetyl/butaryl transferase" evidence="9">
    <location>
        <begin position="4"/>
        <end position="327"/>
    </location>
</feature>
<evidence type="ECO:0000256" key="3">
    <source>
        <dbReference type="ARBA" id="ARBA00005656"/>
    </source>
</evidence>
<dbReference type="InterPro" id="IPR004614">
    <property type="entry name" value="P_AcTrfase"/>
</dbReference>
<dbReference type="AlphaFoldDB" id="A0A5C4JRY3"/>
<dbReference type="Gene3D" id="3.40.50.10950">
    <property type="match status" value="1"/>
</dbReference>
<dbReference type="EMBL" id="VCLB01000004">
    <property type="protein sequence ID" value="TNB48225.1"/>
    <property type="molecule type" value="Genomic_DNA"/>
</dbReference>
<organism evidence="10 11">
    <name type="scientific">Martelella lutilitoris</name>
    <dbReference type="NCBI Taxonomy" id="2583532"/>
    <lineage>
        <taxon>Bacteria</taxon>
        <taxon>Pseudomonadati</taxon>
        <taxon>Pseudomonadota</taxon>
        <taxon>Alphaproteobacteria</taxon>
        <taxon>Hyphomicrobiales</taxon>
        <taxon>Aurantimonadaceae</taxon>
        <taxon>Martelella</taxon>
    </lineage>
</organism>
<dbReference type="PANTHER" id="PTHR43356">
    <property type="entry name" value="PHOSPHATE ACETYLTRANSFERASE"/>
    <property type="match status" value="1"/>
</dbReference>
<dbReference type="InterPro" id="IPR050500">
    <property type="entry name" value="Phos_Acetyltrans/Butyryltrans"/>
</dbReference>
<dbReference type="EC" id="2.3.1.8" evidence="4"/>
<dbReference type="GO" id="GO:0008959">
    <property type="term" value="F:phosphate acetyltransferase activity"/>
    <property type="evidence" value="ECO:0007669"/>
    <property type="project" value="UniProtKB-EC"/>
</dbReference>
<evidence type="ECO:0000313" key="11">
    <source>
        <dbReference type="Proteomes" id="UP000307874"/>
    </source>
</evidence>
<evidence type="ECO:0000256" key="2">
    <source>
        <dbReference type="ARBA" id="ARBA00004989"/>
    </source>
</evidence>
<evidence type="ECO:0000313" key="10">
    <source>
        <dbReference type="EMBL" id="TNB48225.1"/>
    </source>
</evidence>
<evidence type="ECO:0000256" key="5">
    <source>
        <dbReference type="ARBA" id="ARBA00021528"/>
    </source>
</evidence>
<keyword evidence="7 10" id="KW-0012">Acyltransferase</keyword>
<name>A0A5C4JRY3_9HYPH</name>
<keyword evidence="11" id="KW-1185">Reference proteome</keyword>
<dbReference type="SUPFAM" id="SSF53659">
    <property type="entry name" value="Isocitrate/Isopropylmalate dehydrogenase-like"/>
    <property type="match status" value="1"/>
</dbReference>
<comment type="pathway">
    <text evidence="2">Metabolic intermediate biosynthesis; acetyl-CoA biosynthesis; acetyl-CoA from acetate: step 2/2.</text>
</comment>